<keyword evidence="2" id="KW-1185">Reference proteome</keyword>
<evidence type="ECO:0000313" key="2">
    <source>
        <dbReference type="Proteomes" id="UP001151071"/>
    </source>
</evidence>
<proteinExistence type="predicted"/>
<name>A0A9X3Z5V4_9BACL</name>
<evidence type="ECO:0000313" key="1">
    <source>
        <dbReference type="EMBL" id="MDA5111080.1"/>
    </source>
</evidence>
<dbReference type="RefSeq" id="WP_271141100.1">
    <property type="nucleotide sequence ID" value="NZ_JAPYYP010000069.1"/>
</dbReference>
<dbReference type="Proteomes" id="UP001151071">
    <property type="component" value="Unassembled WGS sequence"/>
</dbReference>
<dbReference type="AlphaFoldDB" id="A0A9X3Z5V4"/>
<comment type="caution">
    <text evidence="1">The sequence shown here is derived from an EMBL/GenBank/DDBJ whole genome shotgun (WGS) entry which is preliminary data.</text>
</comment>
<gene>
    <name evidence="1" type="ORF">O3V59_22370</name>
</gene>
<reference evidence="1" key="1">
    <citation type="submission" date="2022-12" db="EMBL/GenBank/DDBJ databases">
        <title>Draft genome sequence of the thermophilic strain Brevibacillus thermoruber HT42, isolated from Los Humeros, Puebla, Mexico, with biotechnological potential.</title>
        <authorList>
            <person name="Lara Sanchez J."/>
            <person name="Solis Palacios R."/>
            <person name="Bustos Baena A.S."/>
            <person name="Ruz Baez A.E."/>
            <person name="Espinosa Luna G."/>
            <person name="Oliart Ros R.M."/>
        </authorList>
    </citation>
    <scope>NUCLEOTIDE SEQUENCE</scope>
    <source>
        <strain evidence="1">HT42</strain>
    </source>
</reference>
<sequence>MEELSFDLDNLTANTQQQYTITARNKDGVETAAITTPAKYTLANPIITAQYEPGYTNIKITLVANNPPGTMYKIINKTTGEVRDWSSDVTWDNNPLTNESENEYEALARNGDGIETVVTKLGSMKTLKALGKFVEIPREPADGAFDPTTQDGKTITLDGKTVILVKGNELPLSLHDLKNIVEWKYSINDGPWTEWKSVSDNKIEQNFPVDTPGLYKLSINFKNQFGNDAGHVTKWYLADWIAPQLSTTYDKISKEANPKFGMTYSDNLDLSYGIWYQVDEQPWQPLTGNEVTGTLPRDNKFKNGFVRISDVVGNVKEVPYEILSLNDQYFSIEPREGGYKVTFNVEAKTGQRYHVKTTNLVDDDFQVNESSTTNIIDVPGLTGSKYEATLGIRLPGEAFWYDPVKYPVVLGLEMPTLQSQESLTNRITLQVNPVEGALTYKIKRTDKQEEQIFTGTVFTDDDVLPARQYTYEFWAEGGQLKSKKNTITIWTKPANPALFVQKVSNSSILLQVGLNGNPEDVTVEVQREGGQPTVHGLLIEETGLSEDTDYTYQVRVKSANNEYSEWIAQTIRTGDGNAEFYEKAEGVFAGVTYSTDGDKEMNKAWIDVVVNDVKGLQVEGELSNGEKKMLGTSATRFDNLEPNKEYRLTVVVKDEKRIVHREYTIRTPDLTHPVSGPNPEQLFDNTANDIFSEVVYQVDADDKGAWVDVSVTNTRGMDVHGTVNGVTQLLSATPVRYGDLEWNKEYFLTVVVSDGTRRREKQYLIKTPEKGTTEEEAFRKEAAQLVQSINLVADGQLNSGKAWIDVEVPQTDFAVVATIEGVSQEITKKARFENLDDNTVYVVSFEVRNGKYSYRGQREIATPNRTAPEVVNISKRGGILEIEVLTNSELKN</sequence>
<organism evidence="1 2">
    <name type="scientific">Brevibacillus thermoruber</name>
    <dbReference type="NCBI Taxonomy" id="33942"/>
    <lineage>
        <taxon>Bacteria</taxon>
        <taxon>Bacillati</taxon>
        <taxon>Bacillota</taxon>
        <taxon>Bacilli</taxon>
        <taxon>Bacillales</taxon>
        <taxon>Paenibacillaceae</taxon>
        <taxon>Brevibacillus</taxon>
    </lineage>
</organism>
<dbReference type="EMBL" id="JAPYYP010000069">
    <property type="protein sequence ID" value="MDA5111080.1"/>
    <property type="molecule type" value="Genomic_DNA"/>
</dbReference>
<protein>
    <submittedName>
        <fullName evidence="1">Uncharacterized protein</fullName>
    </submittedName>
</protein>
<accession>A0A9X3Z5V4</accession>